<evidence type="ECO:0000313" key="4">
    <source>
        <dbReference type="WBParaSite" id="ASIM_0001859901-mRNA-1"/>
    </source>
</evidence>
<proteinExistence type="predicted"/>
<dbReference type="Proteomes" id="UP000267096">
    <property type="component" value="Unassembled WGS sequence"/>
</dbReference>
<dbReference type="AlphaFoldDB" id="A0A0M3KC99"/>
<sequence>MFTLAGLPRTSPCGRIFAETNGDDSTMSNNNNVGSSGSGGGGSRVVPVQLIRKTSIDDFNEQMVGMLDEVERRVEQLRLVARCFFLLNFQVLFQVFTINQEARIT</sequence>
<dbReference type="WBParaSite" id="ASIM_0001859901-mRNA-1">
    <property type="protein sequence ID" value="ASIM_0001859901-mRNA-1"/>
    <property type="gene ID" value="ASIM_0001859901"/>
</dbReference>
<name>A0A0M3KC99_ANISI</name>
<organism evidence="4">
    <name type="scientific">Anisakis simplex</name>
    <name type="common">Herring worm</name>
    <dbReference type="NCBI Taxonomy" id="6269"/>
    <lineage>
        <taxon>Eukaryota</taxon>
        <taxon>Metazoa</taxon>
        <taxon>Ecdysozoa</taxon>
        <taxon>Nematoda</taxon>
        <taxon>Chromadorea</taxon>
        <taxon>Rhabditida</taxon>
        <taxon>Spirurina</taxon>
        <taxon>Ascaridomorpha</taxon>
        <taxon>Ascaridoidea</taxon>
        <taxon>Anisakidae</taxon>
        <taxon>Anisakis</taxon>
        <taxon>Anisakis simplex complex</taxon>
    </lineage>
</organism>
<keyword evidence="3" id="KW-1185">Reference proteome</keyword>
<dbReference type="OrthoDB" id="6284251at2759"/>
<evidence type="ECO:0000313" key="3">
    <source>
        <dbReference type="Proteomes" id="UP000267096"/>
    </source>
</evidence>
<evidence type="ECO:0000256" key="1">
    <source>
        <dbReference type="SAM" id="MobiDB-lite"/>
    </source>
</evidence>
<reference evidence="4" key="1">
    <citation type="submission" date="2017-02" db="UniProtKB">
        <authorList>
            <consortium name="WormBaseParasite"/>
        </authorList>
    </citation>
    <scope>IDENTIFICATION</scope>
</reference>
<gene>
    <name evidence="2" type="ORF">ASIM_LOCUS17998</name>
</gene>
<protein>
    <submittedName>
        <fullName evidence="4">BAG family molecular chaperone regulator 2 (inferred by orthology to a human protein)</fullName>
    </submittedName>
</protein>
<accession>A0A0M3KC99</accession>
<reference evidence="2 3" key="2">
    <citation type="submission" date="2018-11" db="EMBL/GenBank/DDBJ databases">
        <authorList>
            <consortium name="Pathogen Informatics"/>
        </authorList>
    </citation>
    <scope>NUCLEOTIDE SEQUENCE [LARGE SCALE GENOMIC DNA]</scope>
</reference>
<evidence type="ECO:0000313" key="2">
    <source>
        <dbReference type="EMBL" id="VDK62575.1"/>
    </source>
</evidence>
<feature type="region of interest" description="Disordered" evidence="1">
    <location>
        <begin position="15"/>
        <end position="44"/>
    </location>
</feature>
<dbReference type="EMBL" id="UYRR01034876">
    <property type="protein sequence ID" value="VDK62575.1"/>
    <property type="molecule type" value="Genomic_DNA"/>
</dbReference>